<feature type="compositionally biased region" description="Low complexity" evidence="1">
    <location>
        <begin position="841"/>
        <end position="852"/>
    </location>
</feature>
<organism evidence="3">
    <name type="scientific">Clastoptera arizonana</name>
    <name type="common">Arizona spittle bug</name>
    <dbReference type="NCBI Taxonomy" id="38151"/>
    <lineage>
        <taxon>Eukaryota</taxon>
        <taxon>Metazoa</taxon>
        <taxon>Ecdysozoa</taxon>
        <taxon>Arthropoda</taxon>
        <taxon>Hexapoda</taxon>
        <taxon>Insecta</taxon>
        <taxon>Pterygota</taxon>
        <taxon>Neoptera</taxon>
        <taxon>Paraneoptera</taxon>
        <taxon>Hemiptera</taxon>
        <taxon>Auchenorrhyncha</taxon>
        <taxon>Cercopoidea</taxon>
        <taxon>Clastopteridae</taxon>
        <taxon>Clastoptera</taxon>
    </lineage>
</organism>
<dbReference type="AlphaFoldDB" id="A0A1B6C5N8"/>
<feature type="compositionally biased region" description="Basic and acidic residues" evidence="1">
    <location>
        <begin position="528"/>
        <end position="543"/>
    </location>
</feature>
<dbReference type="CDD" id="cd09487">
    <property type="entry name" value="SAM_superfamily"/>
    <property type="match status" value="1"/>
</dbReference>
<feature type="compositionally biased region" description="Basic and acidic residues" evidence="1">
    <location>
        <begin position="333"/>
        <end position="344"/>
    </location>
</feature>
<feature type="compositionally biased region" description="Polar residues" evidence="1">
    <location>
        <begin position="221"/>
        <end position="234"/>
    </location>
</feature>
<dbReference type="InterPro" id="IPR001660">
    <property type="entry name" value="SAM"/>
</dbReference>
<gene>
    <name evidence="3" type="ORF">g.17375</name>
</gene>
<proteinExistence type="predicted"/>
<accession>A0A1B6C5N8</accession>
<feature type="region of interest" description="Disordered" evidence="1">
    <location>
        <begin position="423"/>
        <end position="472"/>
    </location>
</feature>
<dbReference type="Gene3D" id="1.10.150.50">
    <property type="entry name" value="Transcription Factor, Ets-1"/>
    <property type="match status" value="1"/>
</dbReference>
<dbReference type="SMART" id="SM00454">
    <property type="entry name" value="SAM"/>
    <property type="match status" value="1"/>
</dbReference>
<name>A0A1B6C5N8_9HEMI</name>
<dbReference type="EMBL" id="GEDC01028743">
    <property type="protein sequence ID" value="JAS08555.1"/>
    <property type="molecule type" value="Transcribed_RNA"/>
</dbReference>
<feature type="compositionally biased region" description="Polar residues" evidence="1">
    <location>
        <begin position="188"/>
        <end position="205"/>
    </location>
</feature>
<evidence type="ECO:0000259" key="2">
    <source>
        <dbReference type="SMART" id="SM00454"/>
    </source>
</evidence>
<dbReference type="SUPFAM" id="SSF47769">
    <property type="entry name" value="SAM/Pointed domain"/>
    <property type="match status" value="1"/>
</dbReference>
<feature type="compositionally biased region" description="Polar residues" evidence="1">
    <location>
        <begin position="544"/>
        <end position="560"/>
    </location>
</feature>
<dbReference type="Pfam" id="PF00536">
    <property type="entry name" value="SAM_1"/>
    <property type="match status" value="1"/>
</dbReference>
<feature type="region of interest" description="Disordered" evidence="1">
    <location>
        <begin position="329"/>
        <end position="402"/>
    </location>
</feature>
<feature type="compositionally biased region" description="Basic and acidic residues" evidence="1">
    <location>
        <begin position="245"/>
        <end position="255"/>
    </location>
</feature>
<feature type="domain" description="SAM" evidence="2">
    <location>
        <begin position="957"/>
        <end position="1021"/>
    </location>
</feature>
<protein>
    <recommendedName>
        <fullName evidence="2">SAM domain-containing protein</fullName>
    </recommendedName>
</protein>
<feature type="region of interest" description="Disordered" evidence="1">
    <location>
        <begin position="595"/>
        <end position="656"/>
    </location>
</feature>
<feature type="region of interest" description="Disordered" evidence="1">
    <location>
        <begin position="840"/>
        <end position="865"/>
    </location>
</feature>
<feature type="region of interest" description="Disordered" evidence="1">
    <location>
        <begin position="174"/>
        <end position="262"/>
    </location>
</feature>
<evidence type="ECO:0000256" key="1">
    <source>
        <dbReference type="SAM" id="MobiDB-lite"/>
    </source>
</evidence>
<evidence type="ECO:0000313" key="3">
    <source>
        <dbReference type="EMBL" id="JAS08555.1"/>
    </source>
</evidence>
<sequence>MPLKFGYKNIKRLTMQTKNVNVTPLNNTLQEGEAQTVAPPLPPRGPMQTPVHILPAEVEGYGPYKPVPPPKPLPVPVCHSPPPYRMPPYPLYSEPTIPGATIGLEPPNQPHSNNLHTHSSKFPIEREVILSNTDKNSKIPILNEYRKRPKSAIAPDAPNIQLAWTEDKGRAQPLTLGEVNRGPDVSPIQRSDQLNGYSSQGQVSTGAVPRTPAHSTPEADGNSNKAFPTRTYNTIKDMISSRFNKRTDTPQKSDDMSPQSQLRQHGVYLASTQQQNRAINQTPSTSAATMSSAEVMRRNQEIRQQLERERREVDDGGFQEAISRNYHGGSKHSIIDIETPRRPPTETQYQSRENETRATGEEMTPGGSRKITPRDSTPGMSRHMDSRSLPQSDLRPGETYSRTPMTSQHQVYYQDVGGYGVTGTRKSLTDAENSRRAEAEAMRRSADMDVIKRSHKREDDPENSRTTAENERCAVEENRLSYQGNYVLGNQRSTNAQITPRSSNEDRMQSLGVYVSRTPVPVVKTLDSRTPDINRSRGEDYNRKSSQSNERLNVTSESVSADQFSANGNDIHQKLHSSLADNFKSKDDYVREDLDDDDGGFAKGGTVSDYEKLRGGGQSDSGRGSTVYSSGKAKTERQVDTSPEPHHTNHAPSDSQWVDIVESELRQILDPKLQHNIANSTMSESISSMTPPLPPLSPGGSSDDLSPTYKHKSLPYGSKLEYSAKSRSNTGPGRGMWSARVNSKDKSSHHRLQKRDGPNSKMPSTLLCSSLDLDSMLEEENNSSDELSTTIDNSDTRAIRKQLEGLESMYSEVLKLLGVKKQFGRYQPSDPRINKRRLYGSMSSLPSSVSSRPMRDKRRHDERKKVKDLKGINKRFQRLESHVVTLARSVAHLSSEMRTQHLMIQEMEVIRGELAALRAQSNMAAARSQSSHRTVNKLSVEQTNSTPDRVKKLTKFFGDEPPLLRLFLKKLGYEKYASLFENERIGLVELPYMTEERLHKLGIPLGPRLRIMQEAQLGFASHENTLCIV</sequence>
<dbReference type="InterPro" id="IPR013761">
    <property type="entry name" value="SAM/pointed_sf"/>
</dbReference>
<feature type="region of interest" description="Disordered" evidence="1">
    <location>
        <begin position="682"/>
        <end position="766"/>
    </location>
</feature>
<feature type="compositionally biased region" description="Low complexity" evidence="1">
    <location>
        <begin position="698"/>
        <end position="708"/>
    </location>
</feature>
<feature type="region of interest" description="Disordered" evidence="1">
    <location>
        <begin position="528"/>
        <end position="560"/>
    </location>
</feature>
<feature type="compositionally biased region" description="Basic and acidic residues" evidence="1">
    <location>
        <begin position="633"/>
        <end position="647"/>
    </location>
</feature>
<feature type="compositionally biased region" description="Basic and acidic residues" evidence="1">
    <location>
        <begin position="427"/>
        <end position="472"/>
    </location>
</feature>
<reference evidence="3" key="1">
    <citation type="submission" date="2015-12" db="EMBL/GenBank/DDBJ databases">
        <title>De novo transcriptome assembly of four potential Pierce s Disease insect vectors from Arizona vineyards.</title>
        <authorList>
            <person name="Tassone E.E."/>
        </authorList>
    </citation>
    <scope>NUCLEOTIDE SEQUENCE</scope>
</reference>